<protein>
    <submittedName>
        <fullName evidence="1">Uncharacterized protein</fullName>
    </submittedName>
</protein>
<evidence type="ECO:0000313" key="1">
    <source>
        <dbReference type="EMBL" id="CAA9540499.1"/>
    </source>
</evidence>
<dbReference type="AlphaFoldDB" id="A0A6J4U781"/>
<gene>
    <name evidence="1" type="ORF">AVDCRST_MAG96-4263</name>
</gene>
<sequence length="37" mass="4137">MATPMVNATSMMGGEILLFQHLFEATIDSLRQIVELK</sequence>
<reference evidence="1" key="1">
    <citation type="submission" date="2020-02" db="EMBL/GenBank/DDBJ databases">
        <authorList>
            <person name="Meier V. D."/>
        </authorList>
    </citation>
    <scope>NUCLEOTIDE SEQUENCE</scope>
    <source>
        <strain evidence="1">AVDCRST_MAG96</strain>
    </source>
</reference>
<proteinExistence type="predicted"/>
<accession>A0A6J4U781</accession>
<organism evidence="1">
    <name type="scientific">uncultured Segetibacter sp</name>
    <dbReference type="NCBI Taxonomy" id="481133"/>
    <lineage>
        <taxon>Bacteria</taxon>
        <taxon>Pseudomonadati</taxon>
        <taxon>Bacteroidota</taxon>
        <taxon>Chitinophagia</taxon>
        <taxon>Chitinophagales</taxon>
        <taxon>Chitinophagaceae</taxon>
        <taxon>Segetibacter</taxon>
        <taxon>environmental samples</taxon>
    </lineage>
</organism>
<dbReference type="EMBL" id="CADCVN010001669">
    <property type="protein sequence ID" value="CAA9540499.1"/>
    <property type="molecule type" value="Genomic_DNA"/>
</dbReference>
<name>A0A6J4U781_9BACT</name>